<evidence type="ECO:0000313" key="2">
    <source>
        <dbReference type="Proteomes" id="UP000324800"/>
    </source>
</evidence>
<name>A0A5J4X924_9EUKA</name>
<organism evidence="1 2">
    <name type="scientific">Streblomastix strix</name>
    <dbReference type="NCBI Taxonomy" id="222440"/>
    <lineage>
        <taxon>Eukaryota</taxon>
        <taxon>Metamonada</taxon>
        <taxon>Preaxostyla</taxon>
        <taxon>Oxymonadida</taxon>
        <taxon>Streblomastigidae</taxon>
        <taxon>Streblomastix</taxon>
    </lineage>
</organism>
<protein>
    <submittedName>
        <fullName evidence="1">Uncharacterized protein</fullName>
    </submittedName>
</protein>
<proteinExistence type="predicted"/>
<dbReference type="AlphaFoldDB" id="A0A5J4X924"/>
<evidence type="ECO:0000313" key="1">
    <source>
        <dbReference type="EMBL" id="KAA6403085.1"/>
    </source>
</evidence>
<reference evidence="1 2" key="1">
    <citation type="submission" date="2019-03" db="EMBL/GenBank/DDBJ databases">
        <title>Single cell metagenomics reveals metabolic interactions within the superorganism composed of flagellate Streblomastix strix and complex community of Bacteroidetes bacteria on its surface.</title>
        <authorList>
            <person name="Treitli S.C."/>
            <person name="Kolisko M."/>
            <person name="Husnik F."/>
            <person name="Keeling P."/>
            <person name="Hampl V."/>
        </authorList>
    </citation>
    <scope>NUCLEOTIDE SEQUENCE [LARGE SCALE GENOMIC DNA]</scope>
    <source>
        <strain evidence="1">ST1C</strain>
    </source>
</reference>
<accession>A0A5J4X924</accession>
<comment type="caution">
    <text evidence="1">The sequence shown here is derived from an EMBL/GenBank/DDBJ whole genome shotgun (WGS) entry which is preliminary data.</text>
</comment>
<dbReference type="Proteomes" id="UP000324800">
    <property type="component" value="Unassembled WGS sequence"/>
</dbReference>
<dbReference type="EMBL" id="SNRW01000143">
    <property type="protein sequence ID" value="KAA6403085.1"/>
    <property type="molecule type" value="Genomic_DNA"/>
</dbReference>
<sequence>MYGYIASETCLNRICLFYQCLPVVIPAQRIESWIFPSAALSAGIKTTQNIPLSHVTDMCLLYPKYNRRFTCYENPYNFEILINAMSRNFPDFTMSNLNEQFFKMQLQANNLDNIFEASDEHEDSLTSQRSSKTQRYYEVSDYTSFFITIQCERNSNGALTSDGLDSTNQNIRIELKGHSIFSGEVNTYYNVDTNGKHPPPPILCTVYDIFWLFSPGDGGSYLYDTTHSYDQIIEQVTA</sequence>
<dbReference type="OrthoDB" id="10500762at2759"/>
<gene>
    <name evidence="1" type="ORF">EZS28_001396</name>
</gene>